<protein>
    <recommendedName>
        <fullName evidence="3">Protein YhfA</fullName>
    </recommendedName>
</protein>
<evidence type="ECO:0008006" key="3">
    <source>
        <dbReference type="Google" id="ProtNLM"/>
    </source>
</evidence>
<organism evidence="2">
    <name type="scientific">bioreactor metagenome</name>
    <dbReference type="NCBI Taxonomy" id="1076179"/>
    <lineage>
        <taxon>unclassified sequences</taxon>
        <taxon>metagenomes</taxon>
        <taxon>ecological metagenomes</taxon>
    </lineage>
</organism>
<comment type="caution">
    <text evidence="2">The sequence shown here is derived from an EMBL/GenBank/DDBJ whole genome shotgun (WGS) entry which is preliminary data.</text>
</comment>
<keyword evidence="1" id="KW-0472">Membrane</keyword>
<dbReference type="PANTHER" id="PTHR34352:SF1">
    <property type="entry name" value="PROTEIN YHFA"/>
    <property type="match status" value="1"/>
</dbReference>
<keyword evidence="1" id="KW-0812">Transmembrane</keyword>
<accession>A0A644ZXL4</accession>
<evidence type="ECO:0000313" key="2">
    <source>
        <dbReference type="EMBL" id="MPM45168.1"/>
    </source>
</evidence>
<keyword evidence="1" id="KW-1133">Transmembrane helix</keyword>
<dbReference type="InterPro" id="IPR015946">
    <property type="entry name" value="KH_dom-like_a/b"/>
</dbReference>
<dbReference type="InterPro" id="IPR036102">
    <property type="entry name" value="OsmC/Ohrsf"/>
</dbReference>
<reference evidence="2" key="1">
    <citation type="submission" date="2019-08" db="EMBL/GenBank/DDBJ databases">
        <authorList>
            <person name="Kucharzyk K."/>
            <person name="Murdoch R.W."/>
            <person name="Higgins S."/>
            <person name="Loffler F."/>
        </authorList>
    </citation>
    <scope>NUCLEOTIDE SEQUENCE</scope>
</reference>
<dbReference type="EMBL" id="VSSQ01010765">
    <property type="protein sequence ID" value="MPM45168.1"/>
    <property type="molecule type" value="Genomic_DNA"/>
</dbReference>
<dbReference type="PANTHER" id="PTHR34352">
    <property type="entry name" value="PROTEIN YHFA"/>
    <property type="match status" value="1"/>
</dbReference>
<sequence length="139" mass="15352">MANLVVEIKRTNQKVHFEGVSDANPRISIPFDFAPPLGDGNGFGGLELLLMSFAGCVSTTILFLLGRSGKSIQSYTATAEGIRQEHPLCLREIRFHIRLNSEDVTGADMEKTMKQAETISPVWQAIKNTIIVETTFELL</sequence>
<feature type="transmembrane region" description="Helical" evidence="1">
    <location>
        <begin position="43"/>
        <end position="65"/>
    </location>
</feature>
<proteinExistence type="predicted"/>
<dbReference type="Pfam" id="PF02566">
    <property type="entry name" value="OsmC"/>
    <property type="match status" value="1"/>
</dbReference>
<dbReference type="AlphaFoldDB" id="A0A644ZXL4"/>
<gene>
    <name evidence="2" type="ORF">SDC9_91854</name>
</gene>
<dbReference type="InterPro" id="IPR003718">
    <property type="entry name" value="OsmC/Ohr_fam"/>
</dbReference>
<name>A0A644ZXL4_9ZZZZ</name>
<evidence type="ECO:0000256" key="1">
    <source>
        <dbReference type="SAM" id="Phobius"/>
    </source>
</evidence>
<dbReference type="SUPFAM" id="SSF82784">
    <property type="entry name" value="OsmC-like"/>
    <property type="match status" value="1"/>
</dbReference>
<dbReference type="Gene3D" id="3.30.300.20">
    <property type="match status" value="1"/>
</dbReference>